<keyword evidence="7" id="KW-0460">Magnesium</keyword>
<dbReference type="PROSITE" id="PS00444">
    <property type="entry name" value="POLYPRENYL_SYNTHASE_2"/>
    <property type="match status" value="1"/>
</dbReference>
<evidence type="ECO:0000256" key="1">
    <source>
        <dbReference type="ARBA" id="ARBA00001946"/>
    </source>
</evidence>
<evidence type="ECO:0000256" key="6">
    <source>
        <dbReference type="ARBA" id="ARBA00022723"/>
    </source>
</evidence>
<reference evidence="13" key="2">
    <citation type="submission" date="2020-09" db="EMBL/GenBank/DDBJ databases">
        <authorList>
            <person name="Sun Q."/>
            <person name="Zhou Y."/>
        </authorList>
    </citation>
    <scope>NUCLEOTIDE SEQUENCE</scope>
    <source>
        <strain evidence="13">CGMCC 1.12777</strain>
    </source>
</reference>
<comment type="similarity">
    <text evidence="2 12">Belongs to the FPP/GGPP synthase family.</text>
</comment>
<evidence type="ECO:0000313" key="14">
    <source>
        <dbReference type="Proteomes" id="UP000656813"/>
    </source>
</evidence>
<evidence type="ECO:0000256" key="12">
    <source>
        <dbReference type="RuleBase" id="RU004466"/>
    </source>
</evidence>
<reference evidence="13" key="1">
    <citation type="journal article" date="2014" name="Int. J. Syst. Evol. Microbiol.">
        <title>Complete genome sequence of Corynebacterium casei LMG S-19264T (=DSM 44701T), isolated from a smear-ripened cheese.</title>
        <authorList>
            <consortium name="US DOE Joint Genome Institute (JGI-PGF)"/>
            <person name="Walter F."/>
            <person name="Albersmeier A."/>
            <person name="Kalinowski J."/>
            <person name="Ruckert C."/>
        </authorList>
    </citation>
    <scope>NUCLEOTIDE SEQUENCE</scope>
    <source>
        <strain evidence="13">CGMCC 1.12777</strain>
    </source>
</reference>
<keyword evidence="5 12" id="KW-0808">Transferase</keyword>
<dbReference type="PROSITE" id="PS00723">
    <property type="entry name" value="POLYPRENYL_SYNTHASE_1"/>
    <property type="match status" value="1"/>
</dbReference>
<dbReference type="InterPro" id="IPR000092">
    <property type="entry name" value="Polyprenyl_synt"/>
</dbReference>
<keyword evidence="14" id="KW-1185">Reference proteome</keyword>
<dbReference type="EMBL" id="BMFV01000008">
    <property type="protein sequence ID" value="GGH79518.1"/>
    <property type="molecule type" value="Genomic_DNA"/>
</dbReference>
<evidence type="ECO:0000256" key="4">
    <source>
        <dbReference type="ARBA" id="ARBA00015100"/>
    </source>
</evidence>
<evidence type="ECO:0000313" key="13">
    <source>
        <dbReference type="EMBL" id="GGH79518.1"/>
    </source>
</evidence>
<comment type="caution">
    <text evidence="13">The sequence shown here is derived from an EMBL/GenBank/DDBJ whole genome shotgun (WGS) entry which is preliminary data.</text>
</comment>
<dbReference type="FunFam" id="1.10.600.10:FF:000001">
    <property type="entry name" value="Geranylgeranyl diphosphate synthase"/>
    <property type="match status" value="1"/>
</dbReference>
<dbReference type="GO" id="GO:0005737">
    <property type="term" value="C:cytoplasm"/>
    <property type="evidence" value="ECO:0007669"/>
    <property type="project" value="UniProtKB-ARBA"/>
</dbReference>
<comment type="catalytic activity">
    <reaction evidence="11">
        <text>isopentenyl diphosphate + (2E)-geranyl diphosphate = (2E,6E)-farnesyl diphosphate + diphosphate</text>
        <dbReference type="Rhea" id="RHEA:19361"/>
        <dbReference type="ChEBI" id="CHEBI:33019"/>
        <dbReference type="ChEBI" id="CHEBI:58057"/>
        <dbReference type="ChEBI" id="CHEBI:128769"/>
        <dbReference type="ChEBI" id="CHEBI:175763"/>
        <dbReference type="EC" id="2.5.1.10"/>
    </reaction>
</comment>
<keyword evidence="8" id="KW-0414">Isoprene biosynthesis</keyword>
<evidence type="ECO:0000256" key="10">
    <source>
        <dbReference type="ARBA" id="ARBA00032873"/>
    </source>
</evidence>
<accession>A0A8J2ZVJ5</accession>
<protein>
    <recommendedName>
        <fullName evidence="4">Farnesyl diphosphate synthase</fullName>
        <ecNumber evidence="3">2.5.1.10</ecNumber>
    </recommendedName>
    <alternativeName>
        <fullName evidence="10">(2E,6E)-farnesyl diphosphate synthase</fullName>
    </alternativeName>
    <alternativeName>
        <fullName evidence="9">Geranyltranstransferase</fullName>
    </alternativeName>
</protein>
<dbReference type="RefSeq" id="WP_188496744.1">
    <property type="nucleotide sequence ID" value="NZ_BMFV01000008.1"/>
</dbReference>
<dbReference type="CDD" id="cd00685">
    <property type="entry name" value="Trans_IPPS_HT"/>
    <property type="match status" value="1"/>
</dbReference>
<dbReference type="GO" id="GO:0004337">
    <property type="term" value="F:(2E,6E)-farnesyl diphosphate synthase activity"/>
    <property type="evidence" value="ECO:0007669"/>
    <property type="project" value="UniProtKB-EC"/>
</dbReference>
<dbReference type="SUPFAM" id="SSF48576">
    <property type="entry name" value="Terpenoid synthases"/>
    <property type="match status" value="1"/>
</dbReference>
<dbReference type="NCBIfam" id="NF045485">
    <property type="entry name" value="FPPsyn"/>
    <property type="match status" value="1"/>
</dbReference>
<dbReference type="GO" id="GO:0046872">
    <property type="term" value="F:metal ion binding"/>
    <property type="evidence" value="ECO:0007669"/>
    <property type="project" value="UniProtKB-KW"/>
</dbReference>
<comment type="cofactor">
    <cofactor evidence="1">
        <name>Mg(2+)</name>
        <dbReference type="ChEBI" id="CHEBI:18420"/>
    </cofactor>
</comment>
<dbReference type="Pfam" id="PF00348">
    <property type="entry name" value="polyprenyl_synt"/>
    <property type="match status" value="1"/>
</dbReference>
<organism evidence="13 14">
    <name type="scientific">Pullulanibacillus pueri</name>
    <dbReference type="NCBI Taxonomy" id="1437324"/>
    <lineage>
        <taxon>Bacteria</taxon>
        <taxon>Bacillati</taxon>
        <taxon>Bacillota</taxon>
        <taxon>Bacilli</taxon>
        <taxon>Bacillales</taxon>
        <taxon>Sporolactobacillaceae</taxon>
        <taxon>Pullulanibacillus</taxon>
    </lineage>
</organism>
<dbReference type="SFLD" id="SFLDG01017">
    <property type="entry name" value="Polyprenyl_Transferase_Like"/>
    <property type="match status" value="1"/>
</dbReference>
<dbReference type="InterPro" id="IPR033749">
    <property type="entry name" value="Polyprenyl_synt_CS"/>
</dbReference>
<dbReference type="SFLD" id="SFLDS00005">
    <property type="entry name" value="Isoprenoid_Synthase_Type_I"/>
    <property type="match status" value="1"/>
</dbReference>
<evidence type="ECO:0000256" key="11">
    <source>
        <dbReference type="ARBA" id="ARBA00049399"/>
    </source>
</evidence>
<keyword evidence="6" id="KW-0479">Metal-binding</keyword>
<sequence length="294" mass="32294">MNVTIQGYLDDKKKLVDYQLIQLLKMAEAPKQLKEAMLYSVEAGGKRLRPILMLAVIEALNSEISKGIQPACALEYIHTYSLIHDDLPAMDNDDLRRGLPTNHKKFNEATAILAGDGLLTFAFECLTRAPHLEAEQKVWLVQALSSAAGPAGMVGGQIEDIEAEGADLNLIALERVHQKKTGRLLEYAVMAGAVIAGADAQTKEKLKMFARHLGLAFQIQDDILDVEGEEERMGKPIGSDEGNKKNTYPKILGIEGAKEQLAAHFEKALDALEDAKINDTALEGIARFIIERTY</sequence>
<dbReference type="AlphaFoldDB" id="A0A8J2ZVJ5"/>
<name>A0A8J2ZVJ5_9BACL</name>
<evidence type="ECO:0000256" key="7">
    <source>
        <dbReference type="ARBA" id="ARBA00022842"/>
    </source>
</evidence>
<dbReference type="InterPro" id="IPR008949">
    <property type="entry name" value="Isoprenoid_synthase_dom_sf"/>
</dbReference>
<evidence type="ECO:0000256" key="2">
    <source>
        <dbReference type="ARBA" id="ARBA00006706"/>
    </source>
</evidence>
<dbReference type="InterPro" id="IPR053378">
    <property type="entry name" value="Prenyl_diphosphate_synthase"/>
</dbReference>
<dbReference type="EC" id="2.5.1.10" evidence="3"/>
<dbReference type="Proteomes" id="UP000656813">
    <property type="component" value="Unassembled WGS sequence"/>
</dbReference>
<evidence type="ECO:0000256" key="8">
    <source>
        <dbReference type="ARBA" id="ARBA00023229"/>
    </source>
</evidence>
<dbReference type="PANTHER" id="PTHR43281:SF1">
    <property type="entry name" value="FARNESYL DIPHOSPHATE SYNTHASE"/>
    <property type="match status" value="1"/>
</dbReference>
<gene>
    <name evidence="13" type="primary">ispA</name>
    <name evidence="13" type="ORF">GCM10007096_14560</name>
</gene>
<evidence type="ECO:0000256" key="9">
    <source>
        <dbReference type="ARBA" id="ARBA00032380"/>
    </source>
</evidence>
<dbReference type="GO" id="GO:0016114">
    <property type="term" value="P:terpenoid biosynthetic process"/>
    <property type="evidence" value="ECO:0007669"/>
    <property type="project" value="UniProtKB-ARBA"/>
</dbReference>
<proteinExistence type="inferred from homology"/>
<evidence type="ECO:0000256" key="3">
    <source>
        <dbReference type="ARBA" id="ARBA00012439"/>
    </source>
</evidence>
<dbReference type="Gene3D" id="1.10.600.10">
    <property type="entry name" value="Farnesyl Diphosphate Synthase"/>
    <property type="match status" value="1"/>
</dbReference>
<dbReference type="PANTHER" id="PTHR43281">
    <property type="entry name" value="FARNESYL DIPHOSPHATE SYNTHASE"/>
    <property type="match status" value="1"/>
</dbReference>
<evidence type="ECO:0000256" key="5">
    <source>
        <dbReference type="ARBA" id="ARBA00022679"/>
    </source>
</evidence>